<evidence type="ECO:0000313" key="3">
    <source>
        <dbReference type="EMBL" id="GGR99507.1"/>
    </source>
</evidence>
<feature type="chain" id="PRO_5046968385" description="Beta-lactamase class A catalytic domain-containing protein" evidence="1">
    <location>
        <begin position="18"/>
        <end position="378"/>
    </location>
</feature>
<dbReference type="InterPro" id="IPR000871">
    <property type="entry name" value="Beta-lactam_class-A"/>
</dbReference>
<protein>
    <recommendedName>
        <fullName evidence="2">Beta-lactamase class A catalytic domain-containing protein</fullName>
    </recommendedName>
</protein>
<dbReference type="Gene3D" id="3.40.710.10">
    <property type="entry name" value="DD-peptidase/beta-lactamase superfamily"/>
    <property type="match status" value="1"/>
</dbReference>
<dbReference type="Pfam" id="PF13354">
    <property type="entry name" value="Beta-lactamase2"/>
    <property type="match status" value="1"/>
</dbReference>
<sequence>MKRLLLLLLSAFSTGRAATPLDPLLSFARTQPHDLAVSTYALRADGTPDPARHALNWNDTQPMPLASSMKIVVLAAYAHAVTSGTLNAQQPVTLRDWESFYLPGTDGGAHASSLKALGLPADRSGRASTPDRTVPLDTLARFMIETSDNAATDLILSRLGPQAIRQTATRLHLTGQDDIGPVAGMFSTWDTPRDQTALLTMTAAQRTALYWQRAEQVRQDPSLRDPAAVQRRARAVEPATAGALQNRSAPAGTTGDYAALMARVLTGAGLPDTELQIMRRHLGWPMRVNPGNDEVFTQLYAKGGSLSGGVLTSNLAFTPKVGPAAGYPLVVSVFLRNVPAGQYRALQDSLEEALLMIAIRPDLARQLTDALGTATPKK</sequence>
<dbReference type="InterPro" id="IPR012338">
    <property type="entry name" value="Beta-lactam/transpept-like"/>
</dbReference>
<evidence type="ECO:0000256" key="1">
    <source>
        <dbReference type="SAM" id="SignalP"/>
    </source>
</evidence>
<evidence type="ECO:0000259" key="2">
    <source>
        <dbReference type="Pfam" id="PF13354"/>
    </source>
</evidence>
<keyword evidence="1" id="KW-0732">Signal</keyword>
<dbReference type="Proteomes" id="UP000644548">
    <property type="component" value="Unassembled WGS sequence"/>
</dbReference>
<dbReference type="PANTHER" id="PTHR35333:SF5">
    <property type="entry name" value="CONSERVED LIPOPROTEIN LPQF-RELATED"/>
    <property type="match status" value="1"/>
</dbReference>
<comment type="caution">
    <text evidence="3">The sequence shown here is derived from an EMBL/GenBank/DDBJ whole genome shotgun (WGS) entry which is preliminary data.</text>
</comment>
<feature type="domain" description="Beta-lactamase class A catalytic" evidence="2">
    <location>
        <begin position="55"/>
        <end position="203"/>
    </location>
</feature>
<gene>
    <name evidence="3" type="ORF">GCM10008960_27720</name>
</gene>
<dbReference type="PANTHER" id="PTHR35333">
    <property type="entry name" value="BETA-LACTAMASE"/>
    <property type="match status" value="1"/>
</dbReference>
<keyword evidence="4" id="KW-1185">Reference proteome</keyword>
<evidence type="ECO:0000313" key="4">
    <source>
        <dbReference type="Proteomes" id="UP000644548"/>
    </source>
</evidence>
<accession>A0ABQ2S5L5</accession>
<dbReference type="RefSeq" id="WP_189073767.1">
    <property type="nucleotide sequence ID" value="NZ_BMQN01000007.1"/>
</dbReference>
<dbReference type="EMBL" id="BMQN01000007">
    <property type="protein sequence ID" value="GGR99507.1"/>
    <property type="molecule type" value="Genomic_DNA"/>
</dbReference>
<feature type="signal peptide" evidence="1">
    <location>
        <begin position="1"/>
        <end position="17"/>
    </location>
</feature>
<dbReference type="SUPFAM" id="SSF56601">
    <property type="entry name" value="beta-lactamase/transpeptidase-like"/>
    <property type="match status" value="1"/>
</dbReference>
<dbReference type="InterPro" id="IPR045155">
    <property type="entry name" value="Beta-lactam_cat"/>
</dbReference>
<name>A0ABQ2S5L5_9DEIO</name>
<proteinExistence type="predicted"/>
<reference evidence="4" key="1">
    <citation type="journal article" date="2019" name="Int. J. Syst. Evol. Microbiol.">
        <title>The Global Catalogue of Microorganisms (GCM) 10K type strain sequencing project: providing services to taxonomists for standard genome sequencing and annotation.</title>
        <authorList>
            <consortium name="The Broad Institute Genomics Platform"/>
            <consortium name="The Broad Institute Genome Sequencing Center for Infectious Disease"/>
            <person name="Wu L."/>
            <person name="Ma J."/>
        </authorList>
    </citation>
    <scope>NUCLEOTIDE SEQUENCE [LARGE SCALE GENOMIC DNA]</scope>
    <source>
        <strain evidence="4">JCM 31405</strain>
    </source>
</reference>
<organism evidence="3 4">
    <name type="scientific">Deinococcus sedimenti</name>
    <dbReference type="NCBI Taxonomy" id="1867090"/>
    <lineage>
        <taxon>Bacteria</taxon>
        <taxon>Thermotogati</taxon>
        <taxon>Deinococcota</taxon>
        <taxon>Deinococci</taxon>
        <taxon>Deinococcales</taxon>
        <taxon>Deinococcaceae</taxon>
        <taxon>Deinococcus</taxon>
    </lineage>
</organism>